<accession>A0A9W4S8I0</accession>
<keyword evidence="2" id="KW-1185">Reference proteome</keyword>
<reference evidence="1" key="1">
    <citation type="submission" date="2022-08" db="EMBL/GenBank/DDBJ databases">
        <authorList>
            <person name="Giroux E."/>
            <person name="Giroux E."/>
        </authorList>
    </citation>
    <scope>NUCLEOTIDE SEQUENCE</scope>
    <source>
        <strain evidence="1">H1091258</strain>
    </source>
</reference>
<organism evidence="1 2">
    <name type="scientific">Colletotrichum noveboracense</name>
    <dbReference type="NCBI Taxonomy" id="2664923"/>
    <lineage>
        <taxon>Eukaryota</taxon>
        <taxon>Fungi</taxon>
        <taxon>Dikarya</taxon>
        <taxon>Ascomycota</taxon>
        <taxon>Pezizomycotina</taxon>
        <taxon>Sordariomycetes</taxon>
        <taxon>Hypocreomycetidae</taxon>
        <taxon>Glomerellales</taxon>
        <taxon>Glomerellaceae</taxon>
        <taxon>Colletotrichum</taxon>
        <taxon>Colletotrichum gloeosporioides species complex</taxon>
    </lineage>
</organism>
<comment type="caution">
    <text evidence="1">The sequence shown here is derived from an EMBL/GenBank/DDBJ whole genome shotgun (WGS) entry which is preliminary data.</text>
</comment>
<dbReference type="Proteomes" id="UP001152533">
    <property type="component" value="Unassembled WGS sequence"/>
</dbReference>
<gene>
    <name evidence="1" type="ORF">CGXH109_LOCUS146998</name>
</gene>
<name>A0A9W4S8I0_9PEZI</name>
<dbReference type="EMBL" id="CAMGZC010002756">
    <property type="protein sequence ID" value="CAI0655254.1"/>
    <property type="molecule type" value="Genomic_DNA"/>
</dbReference>
<sequence length="156" mass="16759">MADPLGIAGTAAGLVSLGLQLYGEISKYIKAVKGREDDLRVARQNAEVLKKCLNAIKGATSSTNIAQTASKDAVEECVASCIDELKQLDELLTHLRDSTTPADSLSAKVKAKGRQLMYPLHKDDIVDLEKRLTSTNDVLQTALHALGIDQTLDGKQ</sequence>
<protein>
    <recommendedName>
        <fullName evidence="3">Fungal N-terminal domain-containing protein</fullName>
    </recommendedName>
</protein>
<evidence type="ECO:0008006" key="3">
    <source>
        <dbReference type="Google" id="ProtNLM"/>
    </source>
</evidence>
<evidence type="ECO:0000313" key="2">
    <source>
        <dbReference type="Proteomes" id="UP001152533"/>
    </source>
</evidence>
<dbReference type="AlphaFoldDB" id="A0A9W4S8I0"/>
<evidence type="ECO:0000313" key="1">
    <source>
        <dbReference type="EMBL" id="CAI0655254.1"/>
    </source>
</evidence>
<proteinExistence type="predicted"/>